<dbReference type="EMBL" id="HBIH01035150">
    <property type="protein sequence ID" value="CAE0333354.1"/>
    <property type="molecule type" value="Transcribed_RNA"/>
</dbReference>
<name>A0A7S3MZP7_9SPIT</name>
<evidence type="ECO:0000313" key="2">
    <source>
        <dbReference type="EMBL" id="CAE0333354.1"/>
    </source>
</evidence>
<accession>A0A7S3MZP7</accession>
<organism evidence="2">
    <name type="scientific">Strombidium inclinatum</name>
    <dbReference type="NCBI Taxonomy" id="197538"/>
    <lineage>
        <taxon>Eukaryota</taxon>
        <taxon>Sar</taxon>
        <taxon>Alveolata</taxon>
        <taxon>Ciliophora</taxon>
        <taxon>Intramacronucleata</taxon>
        <taxon>Spirotrichea</taxon>
        <taxon>Oligotrichia</taxon>
        <taxon>Strombidiidae</taxon>
        <taxon>Strombidium</taxon>
    </lineage>
</organism>
<sequence>MARVPFVAVVVLLLILIVLLLGVLLLLWIKPSSAHVERLRIHSEVRPVVEGWLLFRLYQVLLRPELLRARQLFLAGVGTEEGLGPLLGFLLPLGLLHPVFLR</sequence>
<evidence type="ECO:0000256" key="1">
    <source>
        <dbReference type="SAM" id="Phobius"/>
    </source>
</evidence>
<feature type="transmembrane region" description="Helical" evidence="1">
    <location>
        <begin position="6"/>
        <end position="29"/>
    </location>
</feature>
<dbReference type="AlphaFoldDB" id="A0A7S3MZP7"/>
<keyword evidence="1" id="KW-0812">Transmembrane</keyword>
<keyword evidence="1" id="KW-0472">Membrane</keyword>
<protein>
    <submittedName>
        <fullName evidence="2">Uncharacterized protein</fullName>
    </submittedName>
</protein>
<keyword evidence="1" id="KW-1133">Transmembrane helix</keyword>
<proteinExistence type="predicted"/>
<gene>
    <name evidence="2" type="ORF">SINC0208_LOCUS13992</name>
</gene>
<reference evidence="2" key="1">
    <citation type="submission" date="2021-01" db="EMBL/GenBank/DDBJ databases">
        <authorList>
            <person name="Corre E."/>
            <person name="Pelletier E."/>
            <person name="Niang G."/>
            <person name="Scheremetjew M."/>
            <person name="Finn R."/>
            <person name="Kale V."/>
            <person name="Holt S."/>
            <person name="Cochrane G."/>
            <person name="Meng A."/>
            <person name="Brown T."/>
            <person name="Cohen L."/>
        </authorList>
    </citation>
    <scope>NUCLEOTIDE SEQUENCE</scope>
    <source>
        <strain evidence="2">S3</strain>
    </source>
</reference>